<sequence>MLRYILAIIISVMILNGCASNNGAIGTDNENSNGPVQVKNSVKNEVDPKTGQEVSKHLVDLATRIPNVNNATAVVIGPYAVVGIDVNAKLDRSKVGSIKYSVAESLKHDPHGANAIVIADPDTTARLGEMGKEIQEGRPIAGILDELAAIVGRIMPEVPSDMLDNQNVKPTEQNDDQLNKQQEKQLNEQQEKQSNDYLNKTD</sequence>
<reference evidence="3 4" key="1">
    <citation type="submission" date="2023-03" db="EMBL/GenBank/DDBJ databases">
        <title>Bacillus Genome Sequencing.</title>
        <authorList>
            <person name="Dunlap C."/>
        </authorList>
    </citation>
    <scope>NUCLEOTIDE SEQUENCE [LARGE SCALE GENOMIC DNA]</scope>
    <source>
        <strain evidence="3 4">NRS-1717</strain>
    </source>
</reference>
<dbReference type="EMBL" id="JARTFS010000006">
    <property type="protein sequence ID" value="MED4401715.1"/>
    <property type="molecule type" value="Genomic_DNA"/>
</dbReference>
<proteinExistence type="predicted"/>
<keyword evidence="4" id="KW-1185">Reference proteome</keyword>
<dbReference type="Proteomes" id="UP001342826">
    <property type="component" value="Unassembled WGS sequence"/>
</dbReference>
<evidence type="ECO:0000256" key="2">
    <source>
        <dbReference type="SAM" id="SignalP"/>
    </source>
</evidence>
<accession>A0ABU6NX76</accession>
<name>A0ABU6NX76_9BACI</name>
<feature type="chain" id="PRO_5045530163" evidence="2">
    <location>
        <begin position="20"/>
        <end position="202"/>
    </location>
</feature>
<feature type="region of interest" description="Disordered" evidence="1">
    <location>
        <begin position="161"/>
        <end position="202"/>
    </location>
</feature>
<gene>
    <name evidence="3" type="ORF">P9271_10345</name>
</gene>
<evidence type="ECO:0000256" key="1">
    <source>
        <dbReference type="SAM" id="MobiDB-lite"/>
    </source>
</evidence>
<dbReference type="NCBIfam" id="TIGR02898">
    <property type="entry name" value="spore_YhcN_YlaJ"/>
    <property type="match status" value="1"/>
</dbReference>
<comment type="caution">
    <text evidence="3">The sequence shown here is derived from an EMBL/GenBank/DDBJ whole genome shotgun (WGS) entry which is preliminary data.</text>
</comment>
<keyword evidence="3" id="KW-0449">Lipoprotein</keyword>
<organism evidence="3 4">
    <name type="scientific">Metabacillus fastidiosus</name>
    <dbReference type="NCBI Taxonomy" id="1458"/>
    <lineage>
        <taxon>Bacteria</taxon>
        <taxon>Bacillati</taxon>
        <taxon>Bacillota</taxon>
        <taxon>Bacilli</taxon>
        <taxon>Bacillales</taxon>
        <taxon>Bacillaceae</taxon>
        <taxon>Metabacillus</taxon>
    </lineage>
</organism>
<keyword evidence="2" id="KW-0732">Signal</keyword>
<evidence type="ECO:0000313" key="4">
    <source>
        <dbReference type="Proteomes" id="UP001342826"/>
    </source>
</evidence>
<dbReference type="Pfam" id="PF09580">
    <property type="entry name" value="Spore_YhcN_YlaJ"/>
    <property type="match status" value="1"/>
</dbReference>
<dbReference type="InterPro" id="IPR014247">
    <property type="entry name" value="Spore_lipoprot_YhcN/YlaJ"/>
</dbReference>
<feature type="signal peptide" evidence="2">
    <location>
        <begin position="1"/>
        <end position="19"/>
    </location>
</feature>
<evidence type="ECO:0000313" key="3">
    <source>
        <dbReference type="EMBL" id="MED4401715.1"/>
    </source>
</evidence>
<dbReference type="InterPro" id="IPR019076">
    <property type="entry name" value="Spore_lipoprot_YhcN/YlaJ-like"/>
</dbReference>
<feature type="compositionally biased region" description="Basic and acidic residues" evidence="1">
    <location>
        <begin position="177"/>
        <end position="202"/>
    </location>
</feature>
<protein>
    <submittedName>
        <fullName evidence="3">YhcN/YlaJ family sporulation lipoprotein</fullName>
    </submittedName>
</protein>